<dbReference type="InterPro" id="IPR002789">
    <property type="entry name" value="HerA_central"/>
</dbReference>
<dbReference type="GeneID" id="96873154"/>
<dbReference type="InterPro" id="IPR008571">
    <property type="entry name" value="HerA-like"/>
</dbReference>
<keyword evidence="3" id="KW-1185">Reference proteome</keyword>
<keyword evidence="2" id="KW-0378">Hydrolase</keyword>
<dbReference type="RefSeq" id="WP_231893134.1">
    <property type="nucleotide sequence ID" value="NZ_CP016414.1"/>
</dbReference>
<dbReference type="PANTHER" id="PTHR42957:SF1">
    <property type="entry name" value="HELICASE MJ1565-RELATED"/>
    <property type="match status" value="1"/>
</dbReference>
<dbReference type="PATRIC" id="fig|45658.7.peg.1860"/>
<dbReference type="Proteomes" id="UP000092528">
    <property type="component" value="Chromosome 1"/>
</dbReference>
<name>A0A1C7FCC8_9VIBR</name>
<dbReference type="InterPro" id="IPR027417">
    <property type="entry name" value="P-loop_NTPase"/>
</dbReference>
<evidence type="ECO:0000313" key="3">
    <source>
        <dbReference type="Proteomes" id="UP000092528"/>
    </source>
</evidence>
<evidence type="ECO:0000259" key="1">
    <source>
        <dbReference type="Pfam" id="PF01935"/>
    </source>
</evidence>
<organism evidence="2 3">
    <name type="scientific">Vibrio scophthalmi</name>
    <dbReference type="NCBI Taxonomy" id="45658"/>
    <lineage>
        <taxon>Bacteria</taxon>
        <taxon>Pseudomonadati</taxon>
        <taxon>Pseudomonadota</taxon>
        <taxon>Gammaproteobacteria</taxon>
        <taxon>Vibrionales</taxon>
        <taxon>Vibrionaceae</taxon>
        <taxon>Vibrio</taxon>
    </lineage>
</organism>
<dbReference type="Gene3D" id="3.40.50.300">
    <property type="entry name" value="P-loop containing nucleotide triphosphate hydrolases"/>
    <property type="match status" value="2"/>
</dbReference>
<dbReference type="PANTHER" id="PTHR42957">
    <property type="entry name" value="HELICASE MJ1565-RELATED"/>
    <property type="match status" value="1"/>
</dbReference>
<gene>
    <name evidence="2" type="ORF">VSVS05_01869</name>
</gene>
<dbReference type="EMBL" id="CP016414">
    <property type="protein sequence ID" value="ANU36994.1"/>
    <property type="molecule type" value="Genomic_DNA"/>
</dbReference>
<keyword evidence="2" id="KW-0547">Nucleotide-binding</keyword>
<keyword evidence="2" id="KW-0067">ATP-binding</keyword>
<sequence length="570" mass="62858">MICLLNSGILNPSLKVGVIAGVNAKGITLNLTKAGLKSASYHNGGRYGRGEVGELVLIEGQTGLTLGKVLDVRLPEKARQVLANVSSDDEIDAIGYMQVLGSVCLSTLAVSAGVTTYPRIGDSVYSAPAEFIAKLPELSDRAISKEQPRLIKLGSIAEGVSSDVAVSPEKLFGRHCAILGSTGGGKNWTTSRLIQECAKFPNSKVIVIDATGEYRSLPTSYTMHRHLGNPINTHQDSTCFRIPPTDFVESDFLTLFEPSGKVQGPKLREAIRSLRLVHLDPSIAEHGVLMKVKRSKEAYRASMRKRHPDTQLPFSALVDLPTQPFDVKKLMRQIEQECCWSNNDAWGDPTNDLGYCSSLFTRIQSVLKSPSFEVVFDESQGDSLGQVLDEFLSSHSRVLRLCLSATSYEFNAREILANVIGRKLLSYARNERFTNRPLLAVVDEAHNFLGKKVGFEEYATRLDAFEIIAKEGRKYGLNICLTTQRPRDITEGVISQMGTLLVHRLTNSNDRELVERACGEVDKSMIEFLPNLKQGELAVVGVDFPIPLTIQVHKPEHPPLSDSPSYQLYW</sequence>
<dbReference type="GO" id="GO:0004386">
    <property type="term" value="F:helicase activity"/>
    <property type="evidence" value="ECO:0007669"/>
    <property type="project" value="UniProtKB-KW"/>
</dbReference>
<dbReference type="Pfam" id="PF01935">
    <property type="entry name" value="DUF87"/>
    <property type="match status" value="1"/>
</dbReference>
<proteinExistence type="predicted"/>
<evidence type="ECO:0000313" key="2">
    <source>
        <dbReference type="EMBL" id="ANU36994.1"/>
    </source>
</evidence>
<dbReference type="SUPFAM" id="SSF52540">
    <property type="entry name" value="P-loop containing nucleoside triphosphate hydrolases"/>
    <property type="match status" value="1"/>
</dbReference>
<accession>A0A1C7FCC8</accession>
<reference evidence="2 3" key="1">
    <citation type="submission" date="2016-07" db="EMBL/GenBank/DDBJ databases">
        <title>Genome sequencing of Vibrio scophthalmi strain VS-05, an isolated from Paralichthys olivaceus.</title>
        <authorList>
            <person name="Han H.-J."/>
        </authorList>
    </citation>
    <scope>NUCLEOTIDE SEQUENCE [LARGE SCALE GENOMIC DNA]</scope>
    <source>
        <strain evidence="2 3">VS-05</strain>
    </source>
</reference>
<feature type="domain" description="Helicase HerA central" evidence="1">
    <location>
        <begin position="151"/>
        <end position="285"/>
    </location>
</feature>
<keyword evidence="2" id="KW-0347">Helicase</keyword>
<protein>
    <submittedName>
        <fullName evidence="2">Putative helicase</fullName>
    </submittedName>
</protein>
<dbReference type="AlphaFoldDB" id="A0A1C7FCC8"/>